<protein>
    <submittedName>
        <fullName evidence="2">Uncharacterized protein</fullName>
    </submittedName>
</protein>
<reference evidence="2" key="2">
    <citation type="submission" date="2012-06" db="EMBL/GenBank/DDBJ databases">
        <authorList>
            <person name="Yu Y."/>
            <person name="Currie J."/>
            <person name="Lomeli R."/>
            <person name="Angelova A."/>
            <person name="Collura K."/>
            <person name="Wissotski M."/>
            <person name="Campos D."/>
            <person name="Kudrna D."/>
            <person name="Golser W."/>
            <person name="Ashely E."/>
            <person name="Descour A."/>
            <person name="Fernandes J."/>
            <person name="Soderlund C."/>
            <person name="Walbot V."/>
        </authorList>
    </citation>
    <scope>NUCLEOTIDE SEQUENCE</scope>
    <source>
        <strain evidence="2">B73</strain>
    </source>
</reference>
<dbReference type="EMBL" id="BT084781">
    <property type="protein sequence ID" value="ACR35134.1"/>
    <property type="molecule type" value="mRNA"/>
</dbReference>
<evidence type="ECO:0000256" key="1">
    <source>
        <dbReference type="SAM" id="MobiDB-lite"/>
    </source>
</evidence>
<accession>C4J1T4</accession>
<dbReference type="AlphaFoldDB" id="C4J1T4"/>
<organism evidence="2">
    <name type="scientific">Zea mays</name>
    <name type="common">Maize</name>
    <dbReference type="NCBI Taxonomy" id="4577"/>
    <lineage>
        <taxon>Eukaryota</taxon>
        <taxon>Viridiplantae</taxon>
        <taxon>Streptophyta</taxon>
        <taxon>Embryophyta</taxon>
        <taxon>Tracheophyta</taxon>
        <taxon>Spermatophyta</taxon>
        <taxon>Magnoliopsida</taxon>
        <taxon>Liliopsida</taxon>
        <taxon>Poales</taxon>
        <taxon>Poaceae</taxon>
        <taxon>PACMAD clade</taxon>
        <taxon>Panicoideae</taxon>
        <taxon>Andropogonodae</taxon>
        <taxon>Andropogoneae</taxon>
        <taxon>Tripsacinae</taxon>
        <taxon>Zea</taxon>
    </lineage>
</organism>
<feature type="compositionally biased region" description="Basic and acidic residues" evidence="1">
    <location>
        <begin position="59"/>
        <end position="68"/>
    </location>
</feature>
<feature type="region of interest" description="Disordered" evidence="1">
    <location>
        <begin position="40"/>
        <end position="72"/>
    </location>
</feature>
<reference evidence="2" key="1">
    <citation type="journal article" date="2009" name="PLoS Genet.">
        <title>Sequencing, mapping, and analysis of 27,455 maize full-length cDNAs.</title>
        <authorList>
            <person name="Soderlund C."/>
            <person name="Descour A."/>
            <person name="Kudrna D."/>
            <person name="Bomhoff M."/>
            <person name="Boyd L."/>
            <person name="Currie J."/>
            <person name="Angelova A."/>
            <person name="Collura K."/>
            <person name="Wissotski M."/>
            <person name="Ashley E."/>
            <person name="Morrow D."/>
            <person name="Fernandes J."/>
            <person name="Walbot V."/>
            <person name="Yu Y."/>
        </authorList>
    </citation>
    <scope>NUCLEOTIDE SEQUENCE</scope>
    <source>
        <strain evidence="2">B73</strain>
    </source>
</reference>
<proteinExistence type="evidence at transcript level"/>
<name>C4J1T4_MAIZE</name>
<evidence type="ECO:0000313" key="2">
    <source>
        <dbReference type="EMBL" id="ACR35134.1"/>
    </source>
</evidence>
<feature type="compositionally biased region" description="Basic and acidic residues" evidence="1">
    <location>
        <begin position="40"/>
        <end position="51"/>
    </location>
</feature>
<sequence>MHPYMDGINIAFKKRMEGFSFFCIYLYFPLRISSGLACGGEEKKKQGDGKCSDQTSCKRSPEHQDEVHSSSSGAMGIAVVAISVPLRPPAIILDSTVLAPRAEALDLGCFALTPI</sequence>